<sequence length="196" mass="22416">MSHPTGKQHRRGNTRQRIQDVALELFAEQGYEKTSLREIAERLEVTKAALYYHFKTKEDILVSLFQDLQRPIDDLIEWAAAQPRTLATKQEVLRRYSEALADVAPLFRFMQENQAAVRELSVGETFKDRMIRLIDIIKEPDAALTDQVRCISALFSMHAGMFILRDVEGDPEEKRKAVLEVAIDLVTQAHGEHPGS</sequence>
<feature type="DNA-binding region" description="H-T-H motif" evidence="2">
    <location>
        <begin position="35"/>
        <end position="54"/>
    </location>
</feature>
<dbReference type="RefSeq" id="WP_286255903.1">
    <property type="nucleotide sequence ID" value="NZ_AP018448.1"/>
</dbReference>
<gene>
    <name evidence="4" type="ORF">SGFS_068950</name>
</gene>
<reference evidence="4 5" key="2">
    <citation type="journal article" date="2023" name="ChemBioChem">
        <title>Acyltransferase Domain Exchange between Two Independent Type I Polyketide Synthases in the Same Producer Strain of Macrolide Antibiotics.</title>
        <authorList>
            <person name="Kudo F."/>
            <person name="Kishikawa K."/>
            <person name="Tsuboi K."/>
            <person name="Kido T."/>
            <person name="Usui T."/>
            <person name="Hashimoto J."/>
            <person name="Shin-Ya K."/>
            <person name="Miyanaga A."/>
            <person name="Eguchi T."/>
        </authorList>
    </citation>
    <scope>NUCLEOTIDE SEQUENCE [LARGE SCALE GENOMIC DNA]</scope>
    <source>
        <strain evidence="4 5">A-8890</strain>
    </source>
</reference>
<protein>
    <submittedName>
        <fullName evidence="4">TetR family transcriptional regulator</fullName>
    </submittedName>
</protein>
<dbReference type="Pfam" id="PF00440">
    <property type="entry name" value="TetR_N"/>
    <property type="match status" value="1"/>
</dbReference>
<evidence type="ECO:0000259" key="3">
    <source>
        <dbReference type="PROSITE" id="PS50977"/>
    </source>
</evidence>
<dbReference type="PANTHER" id="PTHR43479">
    <property type="entry name" value="ACREF/ENVCD OPERON REPRESSOR-RELATED"/>
    <property type="match status" value="1"/>
</dbReference>
<evidence type="ECO:0000256" key="2">
    <source>
        <dbReference type="PROSITE-ProRule" id="PRU00335"/>
    </source>
</evidence>
<dbReference type="Gene3D" id="1.10.357.10">
    <property type="entry name" value="Tetracycline Repressor, domain 2"/>
    <property type="match status" value="1"/>
</dbReference>
<evidence type="ECO:0000256" key="1">
    <source>
        <dbReference type="ARBA" id="ARBA00023125"/>
    </source>
</evidence>
<dbReference type="EMBL" id="AP018448">
    <property type="protein sequence ID" value="BBC35601.1"/>
    <property type="molecule type" value="Genomic_DNA"/>
</dbReference>
<dbReference type="Proteomes" id="UP001321542">
    <property type="component" value="Chromosome"/>
</dbReference>
<dbReference type="InterPro" id="IPR023772">
    <property type="entry name" value="DNA-bd_HTH_TetR-type_CS"/>
</dbReference>
<evidence type="ECO:0000313" key="5">
    <source>
        <dbReference type="Proteomes" id="UP001321542"/>
    </source>
</evidence>
<dbReference type="PROSITE" id="PS50977">
    <property type="entry name" value="HTH_TETR_2"/>
    <property type="match status" value="1"/>
</dbReference>
<dbReference type="PANTHER" id="PTHR43479:SF11">
    <property type="entry name" value="ACREF_ENVCD OPERON REPRESSOR-RELATED"/>
    <property type="match status" value="1"/>
</dbReference>
<accession>A0ABM7FH81</accession>
<keyword evidence="5" id="KW-1185">Reference proteome</keyword>
<dbReference type="PROSITE" id="PS01081">
    <property type="entry name" value="HTH_TETR_1"/>
    <property type="match status" value="1"/>
</dbReference>
<evidence type="ECO:0000313" key="4">
    <source>
        <dbReference type="EMBL" id="BBC35601.1"/>
    </source>
</evidence>
<dbReference type="InterPro" id="IPR001647">
    <property type="entry name" value="HTH_TetR"/>
</dbReference>
<name>A0ABM7FH81_9ACTN</name>
<feature type="domain" description="HTH tetR-type" evidence="3">
    <location>
        <begin position="12"/>
        <end position="72"/>
    </location>
</feature>
<dbReference type="InterPro" id="IPR050624">
    <property type="entry name" value="HTH-type_Tx_Regulator"/>
</dbReference>
<proteinExistence type="predicted"/>
<dbReference type="InterPro" id="IPR009057">
    <property type="entry name" value="Homeodomain-like_sf"/>
</dbReference>
<dbReference type="SUPFAM" id="SSF46689">
    <property type="entry name" value="Homeodomain-like"/>
    <property type="match status" value="1"/>
</dbReference>
<dbReference type="PRINTS" id="PR00455">
    <property type="entry name" value="HTHTETR"/>
</dbReference>
<reference evidence="4 5" key="1">
    <citation type="journal article" date="2010" name="ChemBioChem">
        <title>Cloning and characterization of the biosynthetic gene cluster of 16-membered macrolide antibiotic FD-891: involvement of a dual functional cytochrome P450 monooxygenase catalyzing epoxidation and hydroxylation.</title>
        <authorList>
            <person name="Kudo F."/>
            <person name="Motegi A."/>
            <person name="Mizoue K."/>
            <person name="Eguchi T."/>
        </authorList>
    </citation>
    <scope>NUCLEOTIDE SEQUENCE [LARGE SCALE GENOMIC DNA]</scope>
    <source>
        <strain evidence="4 5">A-8890</strain>
    </source>
</reference>
<keyword evidence="1 2" id="KW-0238">DNA-binding</keyword>
<organism evidence="4 5">
    <name type="scientific">Streptomyces graminofaciens</name>
    <dbReference type="NCBI Taxonomy" id="68212"/>
    <lineage>
        <taxon>Bacteria</taxon>
        <taxon>Bacillati</taxon>
        <taxon>Actinomycetota</taxon>
        <taxon>Actinomycetes</taxon>
        <taxon>Kitasatosporales</taxon>
        <taxon>Streptomycetaceae</taxon>
        <taxon>Streptomyces</taxon>
    </lineage>
</organism>